<dbReference type="EMBL" id="JARK01000851">
    <property type="protein sequence ID" value="EYC34934.1"/>
    <property type="molecule type" value="Genomic_DNA"/>
</dbReference>
<dbReference type="GO" id="GO:0031297">
    <property type="term" value="P:replication fork processing"/>
    <property type="evidence" value="ECO:0007669"/>
    <property type="project" value="TreeGrafter"/>
</dbReference>
<dbReference type="GO" id="GO:0046975">
    <property type="term" value="F:histone H3K36 methyltransferase activity"/>
    <property type="evidence" value="ECO:0007669"/>
    <property type="project" value="TreeGrafter"/>
</dbReference>
<dbReference type="Gene3D" id="1.10.10.1450">
    <property type="match status" value="1"/>
</dbReference>
<evidence type="ECO:0000313" key="2">
    <source>
        <dbReference type="EMBL" id="EYC34934.1"/>
    </source>
</evidence>
<organism evidence="2 3">
    <name type="scientific">Ancylostoma ceylanicum</name>
    <dbReference type="NCBI Taxonomy" id="53326"/>
    <lineage>
        <taxon>Eukaryota</taxon>
        <taxon>Metazoa</taxon>
        <taxon>Ecdysozoa</taxon>
        <taxon>Nematoda</taxon>
        <taxon>Chromadorea</taxon>
        <taxon>Rhabditida</taxon>
        <taxon>Rhabditina</taxon>
        <taxon>Rhabditomorpha</taxon>
        <taxon>Strongyloidea</taxon>
        <taxon>Ancylostomatidae</taxon>
        <taxon>Ancylostomatinae</taxon>
        <taxon>Ancylostoma</taxon>
    </lineage>
</organism>
<gene>
    <name evidence="2" type="primary">Acey_s1252.g3786</name>
    <name evidence="2" type="ORF">Y032_1252g3786</name>
</gene>
<dbReference type="GO" id="GO:0044547">
    <property type="term" value="F:DNA topoisomerase binding"/>
    <property type="evidence" value="ECO:0007669"/>
    <property type="project" value="TreeGrafter"/>
</dbReference>
<dbReference type="GO" id="GO:0015074">
    <property type="term" value="P:DNA integration"/>
    <property type="evidence" value="ECO:0007669"/>
    <property type="project" value="TreeGrafter"/>
</dbReference>
<reference evidence="3" key="1">
    <citation type="journal article" date="2015" name="Nat. Genet.">
        <title>The genome and transcriptome of the zoonotic hookworm Ancylostoma ceylanicum identify infection-specific gene families.</title>
        <authorList>
            <person name="Schwarz E.M."/>
            <person name="Hu Y."/>
            <person name="Antoshechkin I."/>
            <person name="Miller M.M."/>
            <person name="Sternberg P.W."/>
            <person name="Aroian R.V."/>
        </authorList>
    </citation>
    <scope>NUCLEOTIDE SEQUENCE</scope>
    <source>
        <strain evidence="3">HY135</strain>
    </source>
</reference>
<comment type="caution">
    <text evidence="2">The sequence shown here is derived from an EMBL/GenBank/DDBJ whole genome shotgun (WGS) entry which is preliminary data.</text>
</comment>
<evidence type="ECO:0000313" key="3">
    <source>
        <dbReference type="Proteomes" id="UP000024635"/>
    </source>
</evidence>
<dbReference type="GO" id="GO:0006303">
    <property type="term" value="P:double-strand break repair via nonhomologous end joining"/>
    <property type="evidence" value="ECO:0007669"/>
    <property type="project" value="TreeGrafter"/>
</dbReference>
<dbReference type="GO" id="GO:0042800">
    <property type="term" value="F:histone H3K4 methyltransferase activity"/>
    <property type="evidence" value="ECO:0007669"/>
    <property type="project" value="TreeGrafter"/>
</dbReference>
<dbReference type="GO" id="GO:0003690">
    <property type="term" value="F:double-stranded DNA binding"/>
    <property type="evidence" value="ECO:0007669"/>
    <property type="project" value="TreeGrafter"/>
</dbReference>
<dbReference type="InterPro" id="IPR052709">
    <property type="entry name" value="Transposase-MT_Hybrid"/>
</dbReference>
<dbReference type="GO" id="GO:0000793">
    <property type="term" value="C:condensed chromosome"/>
    <property type="evidence" value="ECO:0007669"/>
    <property type="project" value="TreeGrafter"/>
</dbReference>
<dbReference type="Proteomes" id="UP000024635">
    <property type="component" value="Unassembled WGS sequence"/>
</dbReference>
<dbReference type="PANTHER" id="PTHR46060:SF2">
    <property type="entry name" value="HISTONE-LYSINE N-METHYLTRANSFERASE SETMAR"/>
    <property type="match status" value="1"/>
</dbReference>
<dbReference type="GO" id="GO:0044774">
    <property type="term" value="P:mitotic DNA integrity checkpoint signaling"/>
    <property type="evidence" value="ECO:0007669"/>
    <property type="project" value="TreeGrafter"/>
</dbReference>
<keyword evidence="3" id="KW-1185">Reference proteome</keyword>
<dbReference type="PANTHER" id="PTHR46060">
    <property type="entry name" value="MARINER MOS1 TRANSPOSASE-LIKE PROTEIN"/>
    <property type="match status" value="1"/>
</dbReference>
<sequence length="147" mass="16697">MVSRHDFRVIMLYEFKLSHSAAESARNIAVAFGTDSPSQRTMRCWLANFCSGDFDLEDKPGRGRGRRMSLDDQALRAAVEAKPDTTTRTLAAGLVVPYATVSKHLAFIGMVRKMQKWTPHDLTNDQQSTRYEICSNLLVRQKKRAIY</sequence>
<dbReference type="STRING" id="53326.A0A016W527"/>
<accession>A0A016W527</accession>
<dbReference type="GO" id="GO:0000014">
    <property type="term" value="F:single-stranded DNA endodeoxyribonuclease activity"/>
    <property type="evidence" value="ECO:0007669"/>
    <property type="project" value="TreeGrafter"/>
</dbReference>
<feature type="domain" description="Mos1 transposase HTH" evidence="1">
    <location>
        <begin position="4"/>
        <end position="53"/>
    </location>
</feature>
<dbReference type="GO" id="GO:0000729">
    <property type="term" value="P:DNA double-strand break processing"/>
    <property type="evidence" value="ECO:0007669"/>
    <property type="project" value="TreeGrafter"/>
</dbReference>
<proteinExistence type="predicted"/>
<dbReference type="GO" id="GO:0035861">
    <property type="term" value="C:site of double-strand break"/>
    <property type="evidence" value="ECO:0007669"/>
    <property type="project" value="TreeGrafter"/>
</dbReference>
<dbReference type="AlphaFoldDB" id="A0A016W527"/>
<name>A0A016W527_9BILA</name>
<dbReference type="InterPro" id="IPR041426">
    <property type="entry name" value="Mos1_HTH"/>
</dbReference>
<dbReference type="Pfam" id="PF17906">
    <property type="entry name" value="HTH_48"/>
    <property type="match status" value="1"/>
</dbReference>
<dbReference type="GO" id="GO:0005634">
    <property type="term" value="C:nucleus"/>
    <property type="evidence" value="ECO:0007669"/>
    <property type="project" value="TreeGrafter"/>
</dbReference>
<dbReference type="OrthoDB" id="10046483at2759"/>
<dbReference type="GO" id="GO:0003697">
    <property type="term" value="F:single-stranded DNA binding"/>
    <property type="evidence" value="ECO:0007669"/>
    <property type="project" value="TreeGrafter"/>
</dbReference>
<evidence type="ECO:0000259" key="1">
    <source>
        <dbReference type="Pfam" id="PF17906"/>
    </source>
</evidence>
<protein>
    <recommendedName>
        <fullName evidence="1">Mos1 transposase HTH domain-containing protein</fullName>
    </recommendedName>
</protein>